<gene>
    <name evidence="1" type="ORF">FACI_IFERC00001G0592</name>
</gene>
<reference evidence="1 2" key="1">
    <citation type="journal article" date="2007" name="Proc. Natl. Acad. Sci. U.S.A.">
        <title>Genome dynamics in a natural archaeal population.</title>
        <authorList>
            <person name="Allen E.E."/>
            <person name="Tyson G.W."/>
            <person name="Whitaker R.J."/>
            <person name="Detter J.C."/>
            <person name="Richardson P.M."/>
            <person name="Banfield J.F."/>
        </authorList>
    </citation>
    <scope>NUCLEOTIDE SEQUENCE [LARGE SCALE GENOMIC DNA]</scope>
    <source>
        <strain evidence="2">fer1</strain>
    </source>
</reference>
<keyword evidence="2" id="KW-1185">Reference proteome</keyword>
<dbReference type="EMBL" id="CP004145">
    <property type="protein sequence ID" value="AGO60572.1"/>
    <property type="molecule type" value="Genomic_DNA"/>
</dbReference>
<dbReference type="KEGG" id="fac:FACI_IFERC01G0592"/>
<protein>
    <submittedName>
        <fullName evidence="1">Uncharacterized protein</fullName>
    </submittedName>
</protein>
<dbReference type="AlphaFoldDB" id="S0AP74"/>
<name>S0AP74_FERAC</name>
<dbReference type="Proteomes" id="UP000014660">
    <property type="component" value="Chromosome"/>
</dbReference>
<dbReference type="HOGENOM" id="CLU_2678703_0_0_2"/>
<accession>S0AP74</accession>
<organism evidence="1 2">
    <name type="scientific">Ferroplasma acidarmanus Fer1</name>
    <dbReference type="NCBI Taxonomy" id="333146"/>
    <lineage>
        <taxon>Archaea</taxon>
        <taxon>Methanobacteriati</taxon>
        <taxon>Thermoplasmatota</taxon>
        <taxon>Thermoplasmata</taxon>
        <taxon>Thermoplasmatales</taxon>
        <taxon>Ferroplasmaceae</taxon>
        <taxon>Ferroplasma</taxon>
    </lineage>
</organism>
<evidence type="ECO:0000313" key="2">
    <source>
        <dbReference type="Proteomes" id="UP000014660"/>
    </source>
</evidence>
<sequence length="74" mass="8803">MEHNGVDMHDRHLVYIKLPKITDNMTTGFIINDARKLIQCNKEETEFIYNRPNMCTVKPKECFHRSLKILENLI</sequence>
<evidence type="ECO:0000313" key="1">
    <source>
        <dbReference type="EMBL" id="AGO60572.1"/>
    </source>
</evidence>
<proteinExistence type="predicted"/>